<dbReference type="PANTHER" id="PTHR34701:SF1">
    <property type="entry name" value="TRANSCRIPTIONAL REGULATOR MRAZ"/>
    <property type="match status" value="1"/>
</dbReference>
<keyword evidence="2 7" id="KW-0963">Cytoplasm</keyword>
<keyword evidence="3" id="KW-0677">Repeat</keyword>
<accession>A0A9D0ZAP7</accession>
<dbReference type="PROSITE" id="PS51740">
    <property type="entry name" value="SPOVT_ABRB"/>
    <property type="match status" value="2"/>
</dbReference>
<name>A0A9D0ZAP7_9FIRM</name>
<dbReference type="GO" id="GO:0009295">
    <property type="term" value="C:nucleoid"/>
    <property type="evidence" value="ECO:0007669"/>
    <property type="project" value="UniProtKB-SubCell"/>
</dbReference>
<keyword evidence="4 7" id="KW-0805">Transcription regulation</keyword>
<dbReference type="Pfam" id="PF02381">
    <property type="entry name" value="MraZ"/>
    <property type="match status" value="2"/>
</dbReference>
<dbReference type="CDD" id="cd16321">
    <property type="entry name" value="MraZ_C"/>
    <property type="match status" value="1"/>
</dbReference>
<comment type="caution">
    <text evidence="9">The sequence shown here is derived from an EMBL/GenBank/DDBJ whole genome shotgun (WGS) entry which is preliminary data.</text>
</comment>
<evidence type="ECO:0000256" key="4">
    <source>
        <dbReference type="ARBA" id="ARBA00023015"/>
    </source>
</evidence>
<dbReference type="InterPro" id="IPR037914">
    <property type="entry name" value="SpoVT-AbrB_sf"/>
</dbReference>
<evidence type="ECO:0000256" key="5">
    <source>
        <dbReference type="ARBA" id="ARBA00023125"/>
    </source>
</evidence>
<feature type="domain" description="SpoVT-AbrB" evidence="8">
    <location>
        <begin position="81"/>
        <end position="124"/>
    </location>
</feature>
<evidence type="ECO:0000256" key="3">
    <source>
        <dbReference type="ARBA" id="ARBA00022737"/>
    </source>
</evidence>
<dbReference type="InterPro" id="IPR020603">
    <property type="entry name" value="MraZ_dom"/>
</dbReference>
<comment type="subunit">
    <text evidence="7">Forms oligomers.</text>
</comment>
<dbReference type="PANTHER" id="PTHR34701">
    <property type="entry name" value="TRANSCRIPTIONAL REGULATOR MRAZ"/>
    <property type="match status" value="1"/>
</dbReference>
<proteinExistence type="inferred from homology"/>
<dbReference type="GO" id="GO:2000143">
    <property type="term" value="P:negative regulation of DNA-templated transcription initiation"/>
    <property type="evidence" value="ECO:0007669"/>
    <property type="project" value="TreeGrafter"/>
</dbReference>
<comment type="similarity">
    <text evidence="7">Belongs to the MraZ family.</text>
</comment>
<dbReference type="NCBIfam" id="TIGR00242">
    <property type="entry name" value="division/cell wall cluster transcriptional repressor MraZ"/>
    <property type="match status" value="1"/>
</dbReference>
<reference evidence="9" key="1">
    <citation type="submission" date="2020-10" db="EMBL/GenBank/DDBJ databases">
        <authorList>
            <person name="Gilroy R."/>
        </authorList>
    </citation>
    <scope>NUCLEOTIDE SEQUENCE</scope>
    <source>
        <strain evidence="9">ChiSxjej2B14-6234</strain>
    </source>
</reference>
<keyword evidence="5 7" id="KW-0238">DNA-binding</keyword>
<dbReference type="GO" id="GO:0000976">
    <property type="term" value="F:transcription cis-regulatory region binding"/>
    <property type="evidence" value="ECO:0007669"/>
    <property type="project" value="TreeGrafter"/>
</dbReference>
<dbReference type="EMBL" id="DVFJ01000028">
    <property type="protein sequence ID" value="HIQ72083.1"/>
    <property type="molecule type" value="Genomic_DNA"/>
</dbReference>
<evidence type="ECO:0000256" key="2">
    <source>
        <dbReference type="ARBA" id="ARBA00022490"/>
    </source>
</evidence>
<evidence type="ECO:0000259" key="8">
    <source>
        <dbReference type="PROSITE" id="PS51740"/>
    </source>
</evidence>
<evidence type="ECO:0000313" key="9">
    <source>
        <dbReference type="EMBL" id="HIQ72083.1"/>
    </source>
</evidence>
<dbReference type="Proteomes" id="UP000886887">
    <property type="component" value="Unassembled WGS sequence"/>
</dbReference>
<organism evidence="9 10">
    <name type="scientific">Candidatus Onthenecus intestinigallinarum</name>
    <dbReference type="NCBI Taxonomy" id="2840875"/>
    <lineage>
        <taxon>Bacteria</taxon>
        <taxon>Bacillati</taxon>
        <taxon>Bacillota</taxon>
        <taxon>Clostridia</taxon>
        <taxon>Eubacteriales</taxon>
        <taxon>Candidatus Onthenecus</taxon>
    </lineage>
</organism>
<gene>
    <name evidence="7 9" type="primary">mraZ</name>
    <name evidence="9" type="ORF">IAB73_07760</name>
</gene>
<evidence type="ECO:0000256" key="6">
    <source>
        <dbReference type="ARBA" id="ARBA00023163"/>
    </source>
</evidence>
<dbReference type="InterPro" id="IPR035642">
    <property type="entry name" value="MraZ_N"/>
</dbReference>
<reference evidence="9" key="2">
    <citation type="journal article" date="2021" name="PeerJ">
        <title>Extensive microbial diversity within the chicken gut microbiome revealed by metagenomics and culture.</title>
        <authorList>
            <person name="Gilroy R."/>
            <person name="Ravi A."/>
            <person name="Getino M."/>
            <person name="Pursley I."/>
            <person name="Horton D.L."/>
            <person name="Alikhan N.F."/>
            <person name="Baker D."/>
            <person name="Gharbi K."/>
            <person name="Hall N."/>
            <person name="Watson M."/>
            <person name="Adriaenssens E.M."/>
            <person name="Foster-Nyarko E."/>
            <person name="Jarju S."/>
            <person name="Secka A."/>
            <person name="Antonio M."/>
            <person name="Oren A."/>
            <person name="Chaudhuri R.R."/>
            <person name="La Ragione R."/>
            <person name="Hildebrand F."/>
            <person name="Pallen M.J."/>
        </authorList>
    </citation>
    <scope>NUCLEOTIDE SEQUENCE</scope>
    <source>
        <strain evidence="9">ChiSxjej2B14-6234</strain>
    </source>
</reference>
<dbReference type="InterPro" id="IPR038619">
    <property type="entry name" value="MraZ_sf"/>
</dbReference>
<dbReference type="InterPro" id="IPR035644">
    <property type="entry name" value="MraZ_C"/>
</dbReference>
<evidence type="ECO:0000256" key="7">
    <source>
        <dbReference type="HAMAP-Rule" id="MF_01008"/>
    </source>
</evidence>
<keyword evidence="6 7" id="KW-0804">Transcription</keyword>
<dbReference type="GO" id="GO:0005737">
    <property type="term" value="C:cytoplasm"/>
    <property type="evidence" value="ECO:0007669"/>
    <property type="project" value="UniProtKB-UniRule"/>
</dbReference>
<evidence type="ECO:0000256" key="1">
    <source>
        <dbReference type="ARBA" id="ARBA00013860"/>
    </source>
</evidence>
<dbReference type="InterPro" id="IPR003444">
    <property type="entry name" value="MraZ"/>
</dbReference>
<dbReference type="HAMAP" id="MF_01008">
    <property type="entry name" value="MraZ"/>
    <property type="match status" value="1"/>
</dbReference>
<comment type="subcellular location">
    <subcellularLocation>
        <location evidence="7">Cytoplasm</location>
        <location evidence="7">Nucleoid</location>
    </subcellularLocation>
</comment>
<dbReference type="SUPFAM" id="SSF89447">
    <property type="entry name" value="AbrB/MazE/MraZ-like"/>
    <property type="match status" value="1"/>
</dbReference>
<sequence>MAADFAGSFEHSLDSKGRVIIPVSLRDQLGEQFTIALNSENTALALYPLEKWEEIKARLSQVRSTDVKGMMYVRYIMGNAYTGNVMDAQGRILLPQKLRSKVGLARELVFVGMNDHIEIWDASRYQAQEQEAEMDFADLLAHMEERY</sequence>
<feature type="domain" description="SpoVT-AbrB" evidence="8">
    <location>
        <begin position="8"/>
        <end position="51"/>
    </location>
</feature>
<dbReference type="InterPro" id="IPR007159">
    <property type="entry name" value="SpoVT-AbrB_dom"/>
</dbReference>
<dbReference type="AlphaFoldDB" id="A0A9D0ZAP7"/>
<evidence type="ECO:0000313" key="10">
    <source>
        <dbReference type="Proteomes" id="UP000886887"/>
    </source>
</evidence>
<dbReference type="GO" id="GO:0003700">
    <property type="term" value="F:DNA-binding transcription factor activity"/>
    <property type="evidence" value="ECO:0007669"/>
    <property type="project" value="UniProtKB-UniRule"/>
</dbReference>
<dbReference type="Gene3D" id="3.40.1550.20">
    <property type="entry name" value="Transcriptional regulator MraZ domain"/>
    <property type="match status" value="1"/>
</dbReference>
<dbReference type="CDD" id="cd16320">
    <property type="entry name" value="MraZ_N"/>
    <property type="match status" value="1"/>
</dbReference>
<protein>
    <recommendedName>
        <fullName evidence="1 7">Transcriptional regulator MraZ</fullName>
    </recommendedName>
</protein>